<evidence type="ECO:0008006" key="4">
    <source>
        <dbReference type="Google" id="ProtNLM"/>
    </source>
</evidence>
<organism evidence="2 3">
    <name type="scientific">Nannocystis punicea</name>
    <dbReference type="NCBI Taxonomy" id="2995304"/>
    <lineage>
        <taxon>Bacteria</taxon>
        <taxon>Pseudomonadati</taxon>
        <taxon>Myxococcota</taxon>
        <taxon>Polyangia</taxon>
        <taxon>Nannocystales</taxon>
        <taxon>Nannocystaceae</taxon>
        <taxon>Nannocystis</taxon>
    </lineage>
</organism>
<keyword evidence="3" id="KW-1185">Reference proteome</keyword>
<feature type="transmembrane region" description="Helical" evidence="1">
    <location>
        <begin position="12"/>
        <end position="31"/>
    </location>
</feature>
<keyword evidence="1" id="KW-1133">Transmembrane helix</keyword>
<evidence type="ECO:0000313" key="3">
    <source>
        <dbReference type="Proteomes" id="UP001164459"/>
    </source>
</evidence>
<reference evidence="2" key="1">
    <citation type="submission" date="2022-11" db="EMBL/GenBank/DDBJ databases">
        <title>Minimal conservation of predation-associated metabolite biosynthetic gene clusters underscores biosynthetic potential of Myxococcota including descriptions for ten novel species: Archangium lansinium sp. nov., Myxococcus landrumus sp. nov., Nannocystis bai.</title>
        <authorList>
            <person name="Ahearne A."/>
            <person name="Stevens C."/>
            <person name="Dowd S."/>
        </authorList>
    </citation>
    <scope>NUCLEOTIDE SEQUENCE</scope>
    <source>
        <strain evidence="2">Fl3</strain>
    </source>
</reference>
<keyword evidence="1" id="KW-0812">Transmembrane</keyword>
<keyword evidence="1" id="KW-0472">Membrane</keyword>
<accession>A0ABY7GWI7</accession>
<feature type="transmembrane region" description="Helical" evidence="1">
    <location>
        <begin position="156"/>
        <end position="174"/>
    </location>
</feature>
<dbReference type="RefSeq" id="WP_269033707.1">
    <property type="nucleotide sequence ID" value="NZ_CP114040.1"/>
</dbReference>
<feature type="transmembrane region" description="Helical" evidence="1">
    <location>
        <begin position="71"/>
        <end position="98"/>
    </location>
</feature>
<feature type="transmembrane region" description="Helical" evidence="1">
    <location>
        <begin position="110"/>
        <end position="135"/>
    </location>
</feature>
<name>A0ABY7GWI7_9BACT</name>
<dbReference type="Proteomes" id="UP001164459">
    <property type="component" value="Chromosome"/>
</dbReference>
<feature type="transmembrane region" description="Helical" evidence="1">
    <location>
        <begin position="43"/>
        <end position="64"/>
    </location>
</feature>
<dbReference type="PROSITE" id="PS51257">
    <property type="entry name" value="PROKAR_LIPOPROTEIN"/>
    <property type="match status" value="1"/>
</dbReference>
<sequence length="286" mass="31622">MSPKDFIGLHAHHVWRATLLTALLTACLYPLDLLRGRDVDAPWWPPLTASFIGLVIVAFVLLVHWRRPQSVLLGSVLFIVNHVGLLTSAWIVGSYHILDPDLPPFQSQKLAILTIAVLAPERWVGLLCIAGYTLLPIVQMSSFTAAERARIDASEPLVLVVYGLVGAALLLYRWRGLATERELVRAQAEVAEARRTARLLLAVRDLSNTPLQVLTLGVAAARGRNPGLEELLDRLDRALDRLRALQRPLKAYEADLEWRPGDESLDAEAVLATAEAHARARRSDAK</sequence>
<dbReference type="EMBL" id="CP114040">
    <property type="protein sequence ID" value="WAS91343.1"/>
    <property type="molecule type" value="Genomic_DNA"/>
</dbReference>
<evidence type="ECO:0000256" key="1">
    <source>
        <dbReference type="SAM" id="Phobius"/>
    </source>
</evidence>
<protein>
    <recommendedName>
        <fullName evidence="4">Histidine kinase</fullName>
    </recommendedName>
</protein>
<gene>
    <name evidence="2" type="ORF">O0S08_34580</name>
</gene>
<proteinExistence type="predicted"/>
<evidence type="ECO:0000313" key="2">
    <source>
        <dbReference type="EMBL" id="WAS91343.1"/>
    </source>
</evidence>